<proteinExistence type="predicted"/>
<accession>A0A062VAS0</accession>
<evidence type="ECO:0000313" key="2">
    <source>
        <dbReference type="Proteomes" id="UP000027153"/>
    </source>
</evidence>
<name>A0A062VAS0_9EURY</name>
<dbReference type="EMBL" id="JMIY01000001">
    <property type="protein sequence ID" value="KCZ73613.1"/>
    <property type="molecule type" value="Genomic_DNA"/>
</dbReference>
<dbReference type="AlphaFoldDB" id="A0A062VAS0"/>
<evidence type="ECO:0000313" key="1">
    <source>
        <dbReference type="EMBL" id="KCZ73613.1"/>
    </source>
</evidence>
<organism evidence="1 2">
    <name type="scientific">Candidatus Methanoperedens nitratireducens</name>
    <dbReference type="NCBI Taxonomy" id="1392998"/>
    <lineage>
        <taxon>Archaea</taxon>
        <taxon>Methanobacteriati</taxon>
        <taxon>Methanobacteriota</taxon>
        <taxon>Stenosarchaea group</taxon>
        <taxon>Methanomicrobia</taxon>
        <taxon>Methanosarcinales</taxon>
        <taxon>ANME-2 cluster</taxon>
        <taxon>Candidatus Methanoperedentaceae</taxon>
        <taxon>Candidatus Methanoperedens</taxon>
    </lineage>
</organism>
<reference evidence="1 2" key="1">
    <citation type="journal article" date="2013" name="Nature">
        <title>Anaerobic oxidation of methane coupled to nitrate reduction in a novel archaeal lineage.</title>
        <authorList>
            <person name="Haroon M.F."/>
            <person name="Hu S."/>
            <person name="Shi Y."/>
            <person name="Imelfort M."/>
            <person name="Keller J."/>
            <person name="Hugenholtz P."/>
            <person name="Yuan Z."/>
            <person name="Tyson G.W."/>
        </authorList>
    </citation>
    <scope>NUCLEOTIDE SEQUENCE [LARGE SCALE GENOMIC DNA]</scope>
    <source>
        <strain evidence="1 2">ANME-2d</strain>
    </source>
</reference>
<sequence length="80" mass="9389">MIPDTFLIFYSDVGQGWEVVEKYIETQDVHHAKNAIYRLVLKSGVCDCSPRSFSCSQRRWNSPNYTQNAEIQALIFRFIR</sequence>
<gene>
    <name evidence="1" type="ORF">ANME2D_00684</name>
</gene>
<dbReference type="Proteomes" id="UP000027153">
    <property type="component" value="Unassembled WGS sequence"/>
</dbReference>
<comment type="caution">
    <text evidence="1">The sequence shown here is derived from an EMBL/GenBank/DDBJ whole genome shotgun (WGS) entry which is preliminary data.</text>
</comment>
<keyword evidence="2" id="KW-1185">Reference proteome</keyword>
<protein>
    <submittedName>
        <fullName evidence="1">Uncharacterized protein</fullName>
    </submittedName>
</protein>